<sequence>MAWPLEDNSQPTPATIRSSLLSLRNEFGINIPILVRNPPSDSGEVSDRSGLHGVRGDPSDTERNRVALSSEDCSKIFNNSFVDKYDSSLLLILAYWIDLTTALKDWGKYFRATPHHFPNALQLVIDLLWRCYELINCRLAMSSHISLRQIKIRPGWKFAEANLPLTDVAIARMVSVYLIQRGFEKWLDSLLDSSKEEYVNRRSSYVFNTDTMDIEWVTRDSESGEKHTNFRSWLPIIELFPDSDLLQKQQMESVDAGNTFGDIAHAQGVGDDMGMGSRGSGSEGGPRPEASSSEEFDSEEPNKHISCSGGWESDGSEKTLVASTSDIEERIITDGGDDETFSKDISMSLPRIDNTNDERITKLIAEAKALQAELGQLRAKMAMTYESYRADRII</sequence>
<dbReference type="Proteomes" id="UP000054516">
    <property type="component" value="Unassembled WGS sequence"/>
</dbReference>
<evidence type="ECO:0000313" key="2">
    <source>
        <dbReference type="EMBL" id="GAP85311.1"/>
    </source>
</evidence>
<organism evidence="2">
    <name type="scientific">Rosellinia necatrix</name>
    <name type="common">White root-rot fungus</name>
    <dbReference type="NCBI Taxonomy" id="77044"/>
    <lineage>
        <taxon>Eukaryota</taxon>
        <taxon>Fungi</taxon>
        <taxon>Dikarya</taxon>
        <taxon>Ascomycota</taxon>
        <taxon>Pezizomycotina</taxon>
        <taxon>Sordariomycetes</taxon>
        <taxon>Xylariomycetidae</taxon>
        <taxon>Xylariales</taxon>
        <taxon>Xylariaceae</taxon>
        <taxon>Rosellinia</taxon>
    </lineage>
</organism>
<gene>
    <name evidence="2" type="ORF">SAMD00023353_1002130</name>
</gene>
<protein>
    <submittedName>
        <fullName evidence="2">Uncharacterized protein</fullName>
    </submittedName>
</protein>
<reference evidence="2" key="1">
    <citation type="submission" date="2016-03" db="EMBL/GenBank/DDBJ databases">
        <title>Draft genome sequence of Rosellinia necatrix.</title>
        <authorList>
            <person name="Kanematsu S."/>
        </authorList>
    </citation>
    <scope>NUCLEOTIDE SEQUENCE [LARGE SCALE GENOMIC DNA]</scope>
    <source>
        <strain evidence="2">W97</strain>
    </source>
</reference>
<accession>A0A1W2TBL6</accession>
<dbReference type="EMBL" id="DF977455">
    <property type="protein sequence ID" value="GAP85311.1"/>
    <property type="molecule type" value="Genomic_DNA"/>
</dbReference>
<dbReference type="AlphaFoldDB" id="A0A1W2TBL6"/>
<feature type="compositionally biased region" description="Gly residues" evidence="1">
    <location>
        <begin position="271"/>
        <end position="284"/>
    </location>
</feature>
<keyword evidence="3" id="KW-1185">Reference proteome</keyword>
<feature type="compositionally biased region" description="Basic and acidic residues" evidence="1">
    <location>
        <begin position="45"/>
        <end position="65"/>
    </location>
</feature>
<evidence type="ECO:0000256" key="1">
    <source>
        <dbReference type="SAM" id="MobiDB-lite"/>
    </source>
</evidence>
<feature type="region of interest" description="Disordered" evidence="1">
    <location>
        <begin position="262"/>
        <end position="325"/>
    </location>
</feature>
<feature type="region of interest" description="Disordered" evidence="1">
    <location>
        <begin position="38"/>
        <end position="65"/>
    </location>
</feature>
<name>A0A1W2TBL6_ROSNE</name>
<proteinExistence type="predicted"/>
<evidence type="ECO:0000313" key="3">
    <source>
        <dbReference type="Proteomes" id="UP000054516"/>
    </source>
</evidence>